<feature type="transmembrane region" description="Helical" evidence="10">
    <location>
        <begin position="168"/>
        <end position="189"/>
    </location>
</feature>
<comment type="caution">
    <text evidence="10">Lacks conserved residue(s) required for the propagation of feature annotation.</text>
</comment>
<dbReference type="GO" id="GO:0006488">
    <property type="term" value="P:dolichol-linked oligosaccharide biosynthetic process"/>
    <property type="evidence" value="ECO:0007669"/>
    <property type="project" value="InterPro"/>
</dbReference>
<evidence type="ECO:0000256" key="4">
    <source>
        <dbReference type="ARBA" id="ARBA00022692"/>
    </source>
</evidence>
<keyword evidence="12" id="KW-1185">Reference proteome</keyword>
<evidence type="ECO:0000256" key="1">
    <source>
        <dbReference type="ARBA" id="ARBA00004477"/>
    </source>
</evidence>
<keyword evidence="6 10" id="KW-1133">Transmembrane helix</keyword>
<evidence type="ECO:0000256" key="10">
    <source>
        <dbReference type="RuleBase" id="RU365067"/>
    </source>
</evidence>
<evidence type="ECO:0000313" key="12">
    <source>
        <dbReference type="Proteomes" id="UP000319663"/>
    </source>
</evidence>
<dbReference type="GO" id="GO:0005789">
    <property type="term" value="C:endoplasmic reticulum membrane"/>
    <property type="evidence" value="ECO:0007669"/>
    <property type="project" value="UniProtKB-SubCell"/>
</dbReference>
<keyword evidence="7 10" id="KW-0472">Membrane</keyword>
<dbReference type="PANTHER" id="PTHR13117">
    <property type="entry name" value="ENDOPLASMIC RETICULUM MULTISPAN TRANSMEMBRANE PROTEIN-RELATED"/>
    <property type="match status" value="1"/>
</dbReference>
<sequence>MAKSHLVDVLQAYGILSIIVFPLGPVIVPLALRFWGTHRWNSPKVEGLLSLYCYYVPFLAFNGIAEAFVSSAATPSELRSQAGWMGGFSACFALAAYVFLKLGDLGAQGLVLANIVNMGVRILWSYFFIKSYFGRHKNHLGLADVSLHLCSYLAGVVTTSVLSSKRVYVATNLHSTIGIFIAGVAYILLM</sequence>
<keyword evidence="4 10" id="KW-0812">Transmembrane</keyword>
<comment type="caution">
    <text evidence="11">The sequence shown here is derived from an EMBL/GenBank/DDBJ whole genome shotgun (WGS) entry which is preliminary data.</text>
</comment>
<comment type="subcellular location">
    <subcellularLocation>
        <location evidence="1 10">Endoplasmic reticulum membrane</location>
        <topology evidence="1 10">Multi-pass membrane protein</topology>
    </subcellularLocation>
</comment>
<evidence type="ECO:0000256" key="3">
    <source>
        <dbReference type="ARBA" id="ARBA00010288"/>
    </source>
</evidence>
<feature type="transmembrane region" description="Helical" evidence="10">
    <location>
        <begin position="106"/>
        <end position="129"/>
    </location>
</feature>
<name>A0A507R089_MONPU</name>
<evidence type="ECO:0000313" key="11">
    <source>
        <dbReference type="EMBL" id="TQB75555.1"/>
    </source>
</evidence>
<keyword evidence="10" id="KW-0813">Transport</keyword>
<evidence type="ECO:0000256" key="9">
    <source>
        <dbReference type="ARBA" id="ARBA00045912"/>
    </source>
</evidence>
<comment type="pathway">
    <text evidence="2">Protein modification; protein glycosylation.</text>
</comment>
<evidence type="ECO:0000256" key="2">
    <source>
        <dbReference type="ARBA" id="ARBA00004922"/>
    </source>
</evidence>
<proteinExistence type="inferred from homology"/>
<comment type="function">
    <text evidence="9 10">Intramembrane glycolipid transporter that operates in the biosynthetic pathway of dolichol-linked oligosaccharides, the glycan precursors employed in protein asparagine (N)-glycosylation. The sequential addition of sugars to dolichol pyrophosphate produces dolichol-linked oligosaccharides containing fourteen sugars, including two GlcNAcs, nine mannoses and three glucoses. Once assembled, the oligosaccharide is transferred from the lipid to nascent proteins by oligosaccharyltransferases. The assembly of dolichol-linked oligosaccharides begins on the cytosolic side of the endoplasmic reticulum membrane and finishes in its lumen. RFT1 could mediate the translocation of the cytosolically oriented intermediate DolPP-GlcNAc2Man5, produced by ALG11, into the ER lumen where dolichol-linked oligosaccharides assembly continues. However, the intramembrane lipid transporter activity could not be confirmed in vitro.</text>
</comment>
<evidence type="ECO:0000256" key="8">
    <source>
        <dbReference type="ARBA" id="ARBA00044793"/>
    </source>
</evidence>
<feature type="transmembrane region" description="Helical" evidence="10">
    <location>
        <begin position="47"/>
        <end position="69"/>
    </location>
</feature>
<dbReference type="PANTHER" id="PTHR13117:SF5">
    <property type="entry name" value="PROTEIN RFT1 HOMOLOG"/>
    <property type="match status" value="1"/>
</dbReference>
<accession>A0A507R089</accession>
<feature type="transmembrane region" description="Helical" evidence="10">
    <location>
        <begin position="141"/>
        <end position="162"/>
    </location>
</feature>
<evidence type="ECO:0000256" key="7">
    <source>
        <dbReference type="ARBA" id="ARBA00023136"/>
    </source>
</evidence>
<feature type="transmembrane region" description="Helical" evidence="10">
    <location>
        <begin position="81"/>
        <end position="100"/>
    </location>
</feature>
<protein>
    <recommendedName>
        <fullName evidence="8 10">Man(5)GlcNAc(2)-PP-dolichol translocation protein RFT1</fullName>
    </recommendedName>
</protein>
<reference evidence="11 12" key="1">
    <citation type="submission" date="2019-06" db="EMBL/GenBank/DDBJ databases">
        <title>Wine fermentation using esterase from Monascus purpureus.</title>
        <authorList>
            <person name="Geng C."/>
            <person name="Zhang Y."/>
        </authorList>
    </citation>
    <scope>NUCLEOTIDE SEQUENCE [LARGE SCALE GENOMIC DNA]</scope>
    <source>
        <strain evidence="11">HQ1</strain>
    </source>
</reference>
<evidence type="ECO:0000256" key="5">
    <source>
        <dbReference type="ARBA" id="ARBA00022824"/>
    </source>
</evidence>
<dbReference type="EMBL" id="VIFY01000018">
    <property type="protein sequence ID" value="TQB75555.1"/>
    <property type="molecule type" value="Genomic_DNA"/>
</dbReference>
<dbReference type="AlphaFoldDB" id="A0A507R089"/>
<dbReference type="Proteomes" id="UP000319663">
    <property type="component" value="Unassembled WGS sequence"/>
</dbReference>
<keyword evidence="5 10" id="KW-0256">Endoplasmic reticulum</keyword>
<dbReference type="Pfam" id="PF04506">
    <property type="entry name" value="Rft-1"/>
    <property type="match status" value="1"/>
</dbReference>
<dbReference type="GO" id="GO:0034203">
    <property type="term" value="P:glycolipid translocation"/>
    <property type="evidence" value="ECO:0007669"/>
    <property type="project" value="TreeGrafter"/>
</dbReference>
<evidence type="ECO:0000256" key="6">
    <source>
        <dbReference type="ARBA" id="ARBA00022989"/>
    </source>
</evidence>
<organism evidence="11 12">
    <name type="scientific">Monascus purpureus</name>
    <name type="common">Red mold</name>
    <name type="synonym">Monascus anka</name>
    <dbReference type="NCBI Taxonomy" id="5098"/>
    <lineage>
        <taxon>Eukaryota</taxon>
        <taxon>Fungi</taxon>
        <taxon>Dikarya</taxon>
        <taxon>Ascomycota</taxon>
        <taxon>Pezizomycotina</taxon>
        <taxon>Eurotiomycetes</taxon>
        <taxon>Eurotiomycetidae</taxon>
        <taxon>Eurotiales</taxon>
        <taxon>Aspergillaceae</taxon>
        <taxon>Monascus</taxon>
    </lineage>
</organism>
<comment type="similarity">
    <text evidence="3 10">Belongs to the RFT1 family.</text>
</comment>
<feature type="transmembrane region" description="Helical" evidence="10">
    <location>
        <begin position="12"/>
        <end position="35"/>
    </location>
</feature>
<dbReference type="InterPro" id="IPR007594">
    <property type="entry name" value="RFT1"/>
</dbReference>
<gene>
    <name evidence="11" type="primary">RFT1</name>
    <name evidence="11" type="ORF">MPDQ_002519</name>
</gene>
<dbReference type="STRING" id="5098.A0A507R089"/>